<dbReference type="STRING" id="1188319.OYT1_01999"/>
<dbReference type="KEGG" id="fam:OYT1_ch1339"/>
<dbReference type="AlphaFoldDB" id="A0A2Z6GBQ8"/>
<dbReference type="EMBL" id="AP018738">
    <property type="protein sequence ID" value="BBE50896.1"/>
    <property type="molecule type" value="Genomic_DNA"/>
</dbReference>
<protein>
    <submittedName>
        <fullName evidence="2">Uncharacterized protein</fullName>
    </submittedName>
</protein>
<evidence type="ECO:0000313" key="2">
    <source>
        <dbReference type="EMBL" id="BBE50896.1"/>
    </source>
</evidence>
<organism evidence="2 3">
    <name type="scientific">Ferriphaselus amnicola</name>
    <dbReference type="NCBI Taxonomy" id="1188319"/>
    <lineage>
        <taxon>Bacteria</taxon>
        <taxon>Pseudomonadati</taxon>
        <taxon>Pseudomonadota</taxon>
        <taxon>Betaproteobacteria</taxon>
        <taxon>Nitrosomonadales</taxon>
        <taxon>Gallionellaceae</taxon>
        <taxon>Ferriphaselus</taxon>
    </lineage>
</organism>
<dbReference type="OrthoDB" id="9891495at2"/>
<feature type="region of interest" description="Disordered" evidence="1">
    <location>
        <begin position="54"/>
        <end position="75"/>
    </location>
</feature>
<dbReference type="Proteomes" id="UP000033070">
    <property type="component" value="Chromosome"/>
</dbReference>
<reference evidence="2 3" key="1">
    <citation type="submission" date="2018-06" db="EMBL/GenBank/DDBJ databases">
        <title>OYT1 Genome Sequencing.</title>
        <authorList>
            <person name="Kato S."/>
            <person name="Itoh T."/>
            <person name="Ohkuma M."/>
        </authorList>
    </citation>
    <scope>NUCLEOTIDE SEQUENCE [LARGE SCALE GENOMIC DNA]</scope>
    <source>
        <strain evidence="2 3">OYT1</strain>
    </source>
</reference>
<accession>A0A2Z6GBQ8</accession>
<evidence type="ECO:0000313" key="3">
    <source>
        <dbReference type="Proteomes" id="UP000033070"/>
    </source>
</evidence>
<gene>
    <name evidence="2" type="ORF">OYT1_ch1339</name>
</gene>
<proteinExistence type="predicted"/>
<feature type="compositionally biased region" description="Low complexity" evidence="1">
    <location>
        <begin position="63"/>
        <end position="75"/>
    </location>
</feature>
<dbReference type="RefSeq" id="WP_035383967.1">
    <property type="nucleotide sequence ID" value="NZ_AP018738.1"/>
</dbReference>
<keyword evidence="3" id="KW-1185">Reference proteome</keyword>
<name>A0A2Z6GBQ8_9PROT</name>
<sequence length="75" mass="7734">MAKRILLSQSFNAVDGGGNSYPKYRAGEHYEPSEETERLVAAGIAEAIEVADETAPAADQVVTDTAGPPADATAA</sequence>
<evidence type="ECO:0000256" key="1">
    <source>
        <dbReference type="SAM" id="MobiDB-lite"/>
    </source>
</evidence>